<name>A0A6A4T456_SCOMX</name>
<dbReference type="AlphaFoldDB" id="A0A6A4T456"/>
<protein>
    <submittedName>
        <fullName evidence="1">Uncharacterized protein</fullName>
    </submittedName>
</protein>
<comment type="caution">
    <text evidence="1">The sequence shown here is derived from an EMBL/GenBank/DDBJ whole genome shotgun (WGS) entry which is preliminary data.</text>
</comment>
<reference evidence="1 2" key="1">
    <citation type="submission" date="2019-06" db="EMBL/GenBank/DDBJ databases">
        <title>Draft genomes of female and male turbot (Scophthalmus maximus).</title>
        <authorList>
            <person name="Xu H."/>
            <person name="Xu X.-W."/>
            <person name="Shao C."/>
            <person name="Chen S."/>
        </authorList>
    </citation>
    <scope>NUCLEOTIDE SEQUENCE [LARGE SCALE GENOMIC DNA]</scope>
    <source>
        <strain evidence="1">Ysfricsl-2016a</strain>
        <tissue evidence="1">Blood</tissue>
    </source>
</reference>
<accession>A0A6A4T456</accession>
<sequence>MYSVGRGDAYLAENYTGMESADETDNREAASFLMLLFDRLQATASRVKERNKIYSAVPSSSLWDVEQEIIYLKLILLDVVLGFSYNSFAYRALIDSLTHTDKYRIVTGDQEQMTFPQPMNYLALCDNTRTSAGSSEQLRIWKRR</sequence>
<evidence type="ECO:0000313" key="2">
    <source>
        <dbReference type="Proteomes" id="UP000438429"/>
    </source>
</evidence>
<evidence type="ECO:0000313" key="1">
    <source>
        <dbReference type="EMBL" id="KAF0037991.1"/>
    </source>
</evidence>
<dbReference type="EMBL" id="VEVO01000009">
    <property type="protein sequence ID" value="KAF0037991.1"/>
    <property type="molecule type" value="Genomic_DNA"/>
</dbReference>
<organism evidence="1 2">
    <name type="scientific">Scophthalmus maximus</name>
    <name type="common">Turbot</name>
    <name type="synonym">Psetta maxima</name>
    <dbReference type="NCBI Taxonomy" id="52904"/>
    <lineage>
        <taxon>Eukaryota</taxon>
        <taxon>Metazoa</taxon>
        <taxon>Chordata</taxon>
        <taxon>Craniata</taxon>
        <taxon>Vertebrata</taxon>
        <taxon>Euteleostomi</taxon>
        <taxon>Actinopterygii</taxon>
        <taxon>Neopterygii</taxon>
        <taxon>Teleostei</taxon>
        <taxon>Neoteleostei</taxon>
        <taxon>Acanthomorphata</taxon>
        <taxon>Carangaria</taxon>
        <taxon>Pleuronectiformes</taxon>
        <taxon>Pleuronectoidei</taxon>
        <taxon>Scophthalmidae</taxon>
        <taxon>Scophthalmus</taxon>
    </lineage>
</organism>
<gene>
    <name evidence="1" type="ORF">F2P81_010865</name>
</gene>
<dbReference type="Proteomes" id="UP000438429">
    <property type="component" value="Unassembled WGS sequence"/>
</dbReference>
<proteinExistence type="predicted"/>